<organism evidence="1 2">
    <name type="scientific">Romboutsia faecis</name>
    <dbReference type="NCBI Taxonomy" id="2764597"/>
    <lineage>
        <taxon>Bacteria</taxon>
        <taxon>Bacillati</taxon>
        <taxon>Bacillota</taxon>
        <taxon>Clostridia</taxon>
        <taxon>Peptostreptococcales</taxon>
        <taxon>Peptostreptococcaceae</taxon>
        <taxon>Romboutsia</taxon>
    </lineage>
</organism>
<accession>A0ABR7JNF4</accession>
<keyword evidence="2" id="KW-1185">Reference proteome</keyword>
<dbReference type="EMBL" id="JACRWE010000003">
    <property type="protein sequence ID" value="MBC5996434.1"/>
    <property type="molecule type" value="Genomic_DNA"/>
</dbReference>
<protein>
    <submittedName>
        <fullName evidence="1">Uncharacterized protein</fullName>
    </submittedName>
</protein>
<gene>
    <name evidence="1" type="ORF">H8923_06635</name>
</gene>
<reference evidence="1 2" key="1">
    <citation type="submission" date="2020-08" db="EMBL/GenBank/DDBJ databases">
        <authorList>
            <person name="Liu C."/>
            <person name="Sun Q."/>
        </authorList>
    </citation>
    <scope>NUCLEOTIDE SEQUENCE [LARGE SCALE GENOMIC DNA]</scope>
    <source>
        <strain evidence="1 2">NSJ-18</strain>
    </source>
</reference>
<dbReference type="RefSeq" id="WP_153973073.1">
    <property type="nucleotide sequence ID" value="NZ_JACRWE010000003.1"/>
</dbReference>
<evidence type="ECO:0000313" key="2">
    <source>
        <dbReference type="Proteomes" id="UP000609849"/>
    </source>
</evidence>
<proteinExistence type="predicted"/>
<evidence type="ECO:0000313" key="1">
    <source>
        <dbReference type="EMBL" id="MBC5996434.1"/>
    </source>
</evidence>
<sequence length="123" mass="14231">MYNNGFRDRKRAFTGMKTVEHIADKNVKIEGYEYYRYTTTVDLADKLNVNLEKLNEICEENQIGKKFTYLVGTECLGLEYSRPIILGSSVDYSKGKLAKDHTKIASDVYVLTFNQYLKLKKLV</sequence>
<name>A0ABR7JNF4_9FIRM</name>
<comment type="caution">
    <text evidence="1">The sequence shown here is derived from an EMBL/GenBank/DDBJ whole genome shotgun (WGS) entry which is preliminary data.</text>
</comment>
<dbReference type="Proteomes" id="UP000609849">
    <property type="component" value="Unassembled WGS sequence"/>
</dbReference>